<dbReference type="OrthoDB" id="6091628at2"/>
<feature type="region of interest" description="Disordered" evidence="1">
    <location>
        <begin position="1136"/>
        <end position="1177"/>
    </location>
</feature>
<accession>A0A1C6UWH0</accession>
<dbReference type="EMBL" id="FMIA01000002">
    <property type="protein sequence ID" value="SCL58331.1"/>
    <property type="molecule type" value="Genomic_DNA"/>
</dbReference>
<dbReference type="Proteomes" id="UP000198937">
    <property type="component" value="Unassembled WGS sequence"/>
</dbReference>
<evidence type="ECO:0000256" key="1">
    <source>
        <dbReference type="SAM" id="MobiDB-lite"/>
    </source>
</evidence>
<proteinExistence type="predicted"/>
<dbReference type="STRING" id="683228.GA0070617_3787"/>
<gene>
    <name evidence="2" type="ORF">GA0070617_3787</name>
</gene>
<reference evidence="2 3" key="1">
    <citation type="submission" date="2016-06" db="EMBL/GenBank/DDBJ databases">
        <authorList>
            <person name="Kjaerup R.B."/>
            <person name="Dalgaard T.S."/>
            <person name="Juul-Madsen H.R."/>
        </authorList>
    </citation>
    <scope>NUCLEOTIDE SEQUENCE [LARGE SCALE GENOMIC DNA]</scope>
    <source>
        <strain evidence="2 3">DSM 45577</strain>
    </source>
</reference>
<protein>
    <submittedName>
        <fullName evidence="2">Uncharacterized protein</fullName>
    </submittedName>
</protein>
<sequence length="1177" mass="127480">MRVLAVPVRIDALWLAAERNVTGPVADFSRLPYLDLRSGRDVNQDQPFLSDAVLCAAFEQEFTLPPGVHLHWSLPDTLTRLTHGDEPPRVPDRWLVTRTDRDGGRARWVVESDALRDEGDAVGYPLTPDDPPGTTGRPYRRLGRTLPLADWPGTDVDRVARLTALGYGEPSFAASYPNSYSVFGFFDPDHRERPPAGTRYDLLGFYSRGDFDELARALAVGEVDGWADQIADRLGWSTTRVDGAAPERMVCVGRLIFDEEGVTTVPPGVDDSGVRIADTAAEALAGHLGDALPGVTAESMDRLLAALVSADELEAAALDLPIRLAEARHTGAFTPVAAGLRWTVRPADAPAQTDAGMLVAAAGDRAAAPARERADLPTELGDLLVALNAAQTAYDRAGADVDGARRRLFADWHRYLVCAYPPPGESHDYPDPDLVAQYLRQEMTDLDALLAETGEFPPDGTGDTLAHRLLTALRAVEQVVDSVNAAVPDGLGYRLQQLPDDPYFVPNEPVVLLTGASATPSDRYGRDDEHPGGVLPGAVLEVPAPSDAETLAQLGDRIDAYLSSLDEPHPALRRWTGQPWHPVLLHWEVEFFPTRTGTNLGPDGRDYDPGFVEASYRLPHDGVELTPRPGRAVADAVATSYTGVTVLSSAARTVLSTRILRYLTGAPLLRRNDEHRVAGAEPITPEQARQEPERLLRWCADQSDEPRLPLLAAAYAHLAEHESSNLAQSLGGFNDALVMHRLTRQLPVADPLGFPGDQQLAAEVRDRVADQNRQAPVPLADFNPIRAGLLRVARIRMVDNFGIGHDVPVDRLATTDRLRVSARPGWVELPPRLAQPARLRLRLLDADRTDQPCSGLVESTPVCGWLLPDFLDDGLRVHAETGEWLGTLHPTSDVDRPEWALWRAAPLSGVPAVEQIDNPGLRAVVSRLRAHGPGRVGDFLGGLDDALDAVEPAEAGAHLLRARLTGRPVAVVRLTVGLELLGPPPIHQDWNVFREDLGRAGRETNGFPLVRFPVRIGEHGRLGDGVLGFWRHQPDGALDPDYHDVAAMAAAGVDPPLRLAFGLPDETLTVLLEPAGAIHATTGILPTVSVRLDTAHHHDALARLETGFLVAPVLTGADEVGLALAAEPGRSWTWRERDATGWTETDDPPGPQAGFPTDLTAREGWLALRSSPPAPTR</sequence>
<dbReference type="RefSeq" id="WP_091440000.1">
    <property type="nucleotide sequence ID" value="NZ_BMMJ01000014.1"/>
</dbReference>
<feature type="region of interest" description="Disordered" evidence="1">
    <location>
        <begin position="119"/>
        <end position="138"/>
    </location>
</feature>
<keyword evidence="3" id="KW-1185">Reference proteome</keyword>
<dbReference type="AlphaFoldDB" id="A0A1C6UWH0"/>
<organism evidence="2 3">
    <name type="scientific">Micromonospora yangpuensis</name>
    <dbReference type="NCBI Taxonomy" id="683228"/>
    <lineage>
        <taxon>Bacteria</taxon>
        <taxon>Bacillati</taxon>
        <taxon>Actinomycetota</taxon>
        <taxon>Actinomycetes</taxon>
        <taxon>Micromonosporales</taxon>
        <taxon>Micromonosporaceae</taxon>
        <taxon>Micromonospora</taxon>
    </lineage>
</organism>
<name>A0A1C6UWH0_9ACTN</name>
<evidence type="ECO:0000313" key="2">
    <source>
        <dbReference type="EMBL" id="SCL58331.1"/>
    </source>
</evidence>
<evidence type="ECO:0000313" key="3">
    <source>
        <dbReference type="Proteomes" id="UP000198937"/>
    </source>
</evidence>